<dbReference type="PANTHER" id="PTHR36849">
    <property type="entry name" value="CYTOPLASMIC PROTEIN-RELATED"/>
    <property type="match status" value="1"/>
</dbReference>
<dbReference type="KEGG" id="atl:Athai_36190"/>
<evidence type="ECO:0000313" key="1">
    <source>
        <dbReference type="EMBL" id="BCJ36116.1"/>
    </source>
</evidence>
<dbReference type="Proteomes" id="UP000611640">
    <property type="component" value="Chromosome"/>
</dbReference>
<dbReference type="RefSeq" id="WP_203962528.1">
    <property type="nucleotide sequence ID" value="NZ_AP023355.1"/>
</dbReference>
<keyword evidence="2" id="KW-1185">Reference proteome</keyword>
<dbReference type="PANTHER" id="PTHR36849:SF1">
    <property type="entry name" value="CYTOPLASMIC PROTEIN"/>
    <property type="match status" value="1"/>
</dbReference>
<accession>A0A7R7DQY4</accession>
<proteinExistence type="predicted"/>
<organism evidence="1 2">
    <name type="scientific">Actinocatenispora thailandica</name>
    <dbReference type="NCBI Taxonomy" id="227318"/>
    <lineage>
        <taxon>Bacteria</taxon>
        <taxon>Bacillati</taxon>
        <taxon>Actinomycetota</taxon>
        <taxon>Actinomycetes</taxon>
        <taxon>Micromonosporales</taxon>
        <taxon>Micromonosporaceae</taxon>
        <taxon>Actinocatenispora</taxon>
    </lineage>
</organism>
<gene>
    <name evidence="1" type="ORF">Athai_36190</name>
</gene>
<dbReference type="AlphaFoldDB" id="A0A7R7DQY4"/>
<name>A0A7R7DQY4_9ACTN</name>
<evidence type="ECO:0000313" key="2">
    <source>
        <dbReference type="Proteomes" id="UP000611640"/>
    </source>
</evidence>
<protein>
    <recommendedName>
        <fullName evidence="3">DUF488 domain-containing protein</fullName>
    </recommendedName>
</protein>
<sequence length="116" mass="13189">MIEVKRVYDESASTDGTRVLVDRLWPRGVAKADADFEWEKVVAPSDALRMWYAHIPERFEEFSRRYRGELTDAERSAALERLSGIARNGTLTLLTATKDPEHSQAAVLQQVLAERV</sequence>
<dbReference type="InterPro" id="IPR052552">
    <property type="entry name" value="YeaO-like"/>
</dbReference>
<dbReference type="EMBL" id="AP023355">
    <property type="protein sequence ID" value="BCJ36116.1"/>
    <property type="molecule type" value="Genomic_DNA"/>
</dbReference>
<evidence type="ECO:0008006" key="3">
    <source>
        <dbReference type="Google" id="ProtNLM"/>
    </source>
</evidence>
<dbReference type="Pfam" id="PF22752">
    <property type="entry name" value="DUF488-N3i"/>
    <property type="match status" value="1"/>
</dbReference>
<reference evidence="1 2" key="1">
    <citation type="submission" date="2020-08" db="EMBL/GenBank/DDBJ databases">
        <title>Whole genome shotgun sequence of Actinocatenispora thailandica NBRC 105041.</title>
        <authorList>
            <person name="Komaki H."/>
            <person name="Tamura T."/>
        </authorList>
    </citation>
    <scope>NUCLEOTIDE SEQUENCE [LARGE SCALE GENOMIC DNA]</scope>
    <source>
        <strain evidence="1 2">NBRC 105041</strain>
    </source>
</reference>